<dbReference type="InterPro" id="IPR001878">
    <property type="entry name" value="Znf_CCHC"/>
</dbReference>
<accession>A0A565BXL3</accession>
<proteinExistence type="predicted"/>
<organism evidence="3 4">
    <name type="scientific">Arabis nemorensis</name>
    <dbReference type="NCBI Taxonomy" id="586526"/>
    <lineage>
        <taxon>Eukaryota</taxon>
        <taxon>Viridiplantae</taxon>
        <taxon>Streptophyta</taxon>
        <taxon>Embryophyta</taxon>
        <taxon>Tracheophyta</taxon>
        <taxon>Spermatophyta</taxon>
        <taxon>Magnoliopsida</taxon>
        <taxon>eudicotyledons</taxon>
        <taxon>Gunneridae</taxon>
        <taxon>Pentapetalae</taxon>
        <taxon>rosids</taxon>
        <taxon>malvids</taxon>
        <taxon>Brassicales</taxon>
        <taxon>Brassicaceae</taxon>
        <taxon>Arabideae</taxon>
        <taxon>Arabis</taxon>
    </lineage>
</organism>
<evidence type="ECO:0000313" key="3">
    <source>
        <dbReference type="EMBL" id="VVB06081.1"/>
    </source>
</evidence>
<reference evidence="3" key="1">
    <citation type="submission" date="2019-07" db="EMBL/GenBank/DDBJ databases">
        <authorList>
            <person name="Dittberner H."/>
        </authorList>
    </citation>
    <scope>NUCLEOTIDE SEQUENCE [LARGE SCALE GENOMIC DNA]</scope>
</reference>
<keyword evidence="1" id="KW-0863">Zinc-finger</keyword>
<dbReference type="PROSITE" id="PS50158">
    <property type="entry name" value="ZF_CCHC"/>
    <property type="match status" value="1"/>
</dbReference>
<name>A0A565BXL3_9BRAS</name>
<comment type="caution">
    <text evidence="3">The sequence shown here is derived from an EMBL/GenBank/DDBJ whole genome shotgun (WGS) entry which is preliminary data.</text>
</comment>
<evidence type="ECO:0000313" key="4">
    <source>
        <dbReference type="Proteomes" id="UP000489600"/>
    </source>
</evidence>
<dbReference type="OrthoDB" id="10647907at2759"/>
<dbReference type="GO" id="GO:0008270">
    <property type="term" value="F:zinc ion binding"/>
    <property type="evidence" value="ECO:0007669"/>
    <property type="project" value="UniProtKB-KW"/>
</dbReference>
<dbReference type="AlphaFoldDB" id="A0A565BXL3"/>
<evidence type="ECO:0000256" key="1">
    <source>
        <dbReference type="PROSITE-ProRule" id="PRU00047"/>
    </source>
</evidence>
<keyword evidence="1" id="KW-0479">Metal-binding</keyword>
<dbReference type="Proteomes" id="UP000489600">
    <property type="component" value="Unassembled WGS sequence"/>
</dbReference>
<dbReference type="GO" id="GO:0003676">
    <property type="term" value="F:nucleic acid binding"/>
    <property type="evidence" value="ECO:0007669"/>
    <property type="project" value="InterPro"/>
</dbReference>
<feature type="domain" description="CCHC-type" evidence="2">
    <location>
        <begin position="12"/>
        <end position="26"/>
    </location>
</feature>
<protein>
    <recommendedName>
        <fullName evidence="2">CCHC-type domain-containing protein</fullName>
    </recommendedName>
</protein>
<gene>
    <name evidence="3" type="ORF">ANE_LOCUS16525</name>
</gene>
<evidence type="ECO:0000259" key="2">
    <source>
        <dbReference type="PROSITE" id="PS50158"/>
    </source>
</evidence>
<sequence>MVSVKYSWIPSKCVRCGQLGHKESRCLIPEQQPLVAPASIVVNDVVKEVVAKTAEIAHAPTVTHDSIVEVAFTPTIVVDVPAVATHTSASLQTQLRNYCNYSHCGLPTALVTPCTPMIDSLIDEDERNAFCDNFVTLDSMYSGFGMGDSSHRSRGGRPIKPTQKFQEMQWSLVKGRRNNDRGGRPRITNLGVFRDSSQNPPPLCRDFGHCGRGKRPQSSLLANFQVS</sequence>
<keyword evidence="4" id="KW-1185">Reference proteome</keyword>
<dbReference type="EMBL" id="CABITT030000005">
    <property type="protein sequence ID" value="VVB06081.1"/>
    <property type="molecule type" value="Genomic_DNA"/>
</dbReference>
<keyword evidence="1" id="KW-0862">Zinc</keyword>